<evidence type="ECO:0000313" key="8">
    <source>
        <dbReference type="Proteomes" id="UP001161247"/>
    </source>
</evidence>
<name>A0AAV1DZP3_OLDCO</name>
<dbReference type="Proteomes" id="UP001161247">
    <property type="component" value="Chromosome 7"/>
</dbReference>
<comment type="subcellular location">
    <subcellularLocation>
        <location evidence="1">Vacuole</location>
    </subcellularLocation>
</comment>
<dbReference type="SUPFAM" id="SSF63829">
    <property type="entry name" value="Calcium-dependent phosphotriesterase"/>
    <property type="match status" value="1"/>
</dbReference>
<feature type="domain" description="Strictosidine synthase conserved region" evidence="6">
    <location>
        <begin position="154"/>
        <end position="240"/>
    </location>
</feature>
<feature type="chain" id="PRO_5043381949" evidence="5">
    <location>
        <begin position="30"/>
        <end position="336"/>
    </location>
</feature>
<keyword evidence="4" id="KW-0325">Glycoprotein</keyword>
<evidence type="ECO:0000313" key="7">
    <source>
        <dbReference type="EMBL" id="CAI9113424.1"/>
    </source>
</evidence>
<evidence type="ECO:0000256" key="5">
    <source>
        <dbReference type="SAM" id="SignalP"/>
    </source>
</evidence>
<keyword evidence="8" id="KW-1185">Reference proteome</keyword>
<dbReference type="InterPro" id="IPR011042">
    <property type="entry name" value="6-blade_b-propeller_TolB-like"/>
</dbReference>
<keyword evidence="3" id="KW-0926">Vacuole</keyword>
<evidence type="ECO:0000256" key="4">
    <source>
        <dbReference type="ARBA" id="ARBA00023180"/>
    </source>
</evidence>
<dbReference type="Gene3D" id="2.120.10.30">
    <property type="entry name" value="TolB, C-terminal domain"/>
    <property type="match status" value="1"/>
</dbReference>
<evidence type="ECO:0000256" key="1">
    <source>
        <dbReference type="ARBA" id="ARBA00004116"/>
    </source>
</evidence>
<proteinExistence type="inferred from homology"/>
<comment type="similarity">
    <text evidence="2">Belongs to the strictosidine synthase family.</text>
</comment>
<protein>
    <submittedName>
        <fullName evidence="7">OLC1v1014027C1</fullName>
    </submittedName>
</protein>
<dbReference type="AlphaFoldDB" id="A0AAV1DZP3"/>
<accession>A0AAV1DZP3</accession>
<dbReference type="PANTHER" id="PTHR10426:SF136">
    <property type="entry name" value="PROTEIN STRICTOSIDINE SYNTHASE-LIKE 9-LIKE"/>
    <property type="match status" value="1"/>
</dbReference>
<dbReference type="EMBL" id="OX459124">
    <property type="protein sequence ID" value="CAI9113424.1"/>
    <property type="molecule type" value="Genomic_DNA"/>
</dbReference>
<gene>
    <name evidence="7" type="ORF">OLC1_LOCUS20444</name>
</gene>
<evidence type="ECO:0000256" key="3">
    <source>
        <dbReference type="ARBA" id="ARBA00022554"/>
    </source>
</evidence>
<dbReference type="PANTHER" id="PTHR10426">
    <property type="entry name" value="STRICTOSIDINE SYNTHASE-RELATED"/>
    <property type="match status" value="1"/>
</dbReference>
<dbReference type="GO" id="GO:0005773">
    <property type="term" value="C:vacuole"/>
    <property type="evidence" value="ECO:0007669"/>
    <property type="project" value="UniProtKB-SubCell"/>
</dbReference>
<feature type="signal peptide" evidence="5">
    <location>
        <begin position="1"/>
        <end position="29"/>
    </location>
</feature>
<dbReference type="GO" id="GO:0016787">
    <property type="term" value="F:hydrolase activity"/>
    <property type="evidence" value="ECO:0007669"/>
    <property type="project" value="TreeGrafter"/>
</dbReference>
<dbReference type="Pfam" id="PF03088">
    <property type="entry name" value="Str_synth"/>
    <property type="match status" value="1"/>
</dbReference>
<organism evidence="7 8">
    <name type="scientific">Oldenlandia corymbosa var. corymbosa</name>
    <dbReference type="NCBI Taxonomy" id="529605"/>
    <lineage>
        <taxon>Eukaryota</taxon>
        <taxon>Viridiplantae</taxon>
        <taxon>Streptophyta</taxon>
        <taxon>Embryophyta</taxon>
        <taxon>Tracheophyta</taxon>
        <taxon>Spermatophyta</taxon>
        <taxon>Magnoliopsida</taxon>
        <taxon>eudicotyledons</taxon>
        <taxon>Gunneridae</taxon>
        <taxon>Pentapetalae</taxon>
        <taxon>asterids</taxon>
        <taxon>lamiids</taxon>
        <taxon>Gentianales</taxon>
        <taxon>Rubiaceae</taxon>
        <taxon>Rubioideae</taxon>
        <taxon>Spermacoceae</taxon>
        <taxon>Hedyotis-Oldenlandia complex</taxon>
        <taxon>Oldenlandia</taxon>
    </lineage>
</organism>
<keyword evidence="5" id="KW-0732">Signal</keyword>
<dbReference type="GO" id="GO:0012505">
    <property type="term" value="C:endomembrane system"/>
    <property type="evidence" value="ECO:0007669"/>
    <property type="project" value="TreeGrafter"/>
</dbReference>
<dbReference type="InterPro" id="IPR018119">
    <property type="entry name" value="Strictosidine_synth_cons-reg"/>
</dbReference>
<evidence type="ECO:0000259" key="6">
    <source>
        <dbReference type="Pfam" id="PF03088"/>
    </source>
</evidence>
<evidence type="ECO:0000256" key="2">
    <source>
        <dbReference type="ARBA" id="ARBA00009191"/>
    </source>
</evidence>
<reference evidence="7" key="1">
    <citation type="submission" date="2023-03" db="EMBL/GenBank/DDBJ databases">
        <authorList>
            <person name="Julca I."/>
        </authorList>
    </citation>
    <scope>NUCLEOTIDE SEQUENCE</scope>
</reference>
<sequence>MAFFINLCSLFSTFLFTSTFLIHVHVTSAQSNIVLANFTKLPFPTNVGAGGSLAFDALEKGPYAGTTDGRILYFSRFLNTWLDYAYTSPNRHNDGTLGYDRSPTCGFTLGLSFKPFVGLYACDPFVGLTFVLAGGPAITLVRNSDASPPLKFANSVDAASDGMVYFTDTSSVYGPPDAKKSMDTMDASGRLFQYNPTTKKLTTLLSQLEGPVGLATNINASFLLVTEALQDRILRYWLTGQKAGTSELFLSFGGAQPSKIKRTQEGNFWVGINNKTSTGAPFPLGIKFSPEGELLAVVDFSKEYQRRITNVLQQGNELFVAGVNASFIGRYELQYN</sequence>